<dbReference type="Proteomes" id="UP000694865">
    <property type="component" value="Unplaced"/>
</dbReference>
<gene>
    <name evidence="3" type="primary">LOC102800888</name>
</gene>
<organism evidence="2 3">
    <name type="scientific">Saccoglossus kowalevskii</name>
    <name type="common">Acorn worm</name>
    <dbReference type="NCBI Taxonomy" id="10224"/>
    <lineage>
        <taxon>Eukaryota</taxon>
        <taxon>Metazoa</taxon>
        <taxon>Hemichordata</taxon>
        <taxon>Enteropneusta</taxon>
        <taxon>Harrimaniidae</taxon>
        <taxon>Saccoglossus</taxon>
    </lineage>
</organism>
<keyword evidence="1" id="KW-1133">Transmembrane helix</keyword>
<dbReference type="RefSeq" id="XP_006819670.1">
    <property type="nucleotide sequence ID" value="XM_006819607.1"/>
</dbReference>
<dbReference type="GeneID" id="102800888"/>
<keyword evidence="1" id="KW-0812">Transmembrane</keyword>
<accession>A0ABM0MI29</accession>
<sequence length="185" mass="20097">MPELSSMEITAIVAGGLAAIILCVAIILCIIKLGIGSDPTKDDDGTTDVRADGVSEYFMVATDYHTADTVRATPLSKVDRGTVMEDKIPYRKVDDNDSQTTDEDTDVKISQENIVGKRHGQLITPALTNSEEDNAKQTNVSKTGNIDAIGLENFAYTMQSHEPDNNFQFRGGFVDSDQPIKLTVL</sequence>
<reference evidence="3" key="1">
    <citation type="submission" date="2025-08" db="UniProtKB">
        <authorList>
            <consortium name="RefSeq"/>
        </authorList>
    </citation>
    <scope>IDENTIFICATION</scope>
    <source>
        <tissue evidence="3">Testes</tissue>
    </source>
</reference>
<feature type="transmembrane region" description="Helical" evidence="1">
    <location>
        <begin position="12"/>
        <end position="31"/>
    </location>
</feature>
<keyword evidence="1" id="KW-0472">Membrane</keyword>
<evidence type="ECO:0000256" key="1">
    <source>
        <dbReference type="SAM" id="Phobius"/>
    </source>
</evidence>
<protein>
    <submittedName>
        <fullName evidence="3">Uncharacterized protein LOC102800888</fullName>
    </submittedName>
</protein>
<evidence type="ECO:0000313" key="2">
    <source>
        <dbReference type="Proteomes" id="UP000694865"/>
    </source>
</evidence>
<proteinExistence type="predicted"/>
<evidence type="ECO:0000313" key="3">
    <source>
        <dbReference type="RefSeq" id="XP_006819670.1"/>
    </source>
</evidence>
<name>A0ABM0MI29_SACKO</name>
<keyword evidence="2" id="KW-1185">Reference proteome</keyword>